<evidence type="ECO:0000256" key="1">
    <source>
        <dbReference type="SAM" id="MobiDB-lite"/>
    </source>
</evidence>
<sequence>MSNRGRVKIRRDSVLKLATPNISQRPGGSTPSRTPTPLPSQYNFTPSSQPPVTEMPQPQVPIYSPQPHFRDFPPPQQLFHDSPSQQPEIGNSSSSLQNQNSPSPPVQPSPASTHHHSQAQSNQSSATHNFHGEDDDEVPPPELVLQEDLQRLLNAILLVPGHEKFTTVLSPEQKPNTTWLSIVV</sequence>
<dbReference type="EMBL" id="OU466862">
    <property type="protein sequence ID" value="CAH2070498.1"/>
    <property type="molecule type" value="Genomic_DNA"/>
</dbReference>
<feature type="compositionally biased region" description="Low complexity" evidence="1">
    <location>
        <begin position="91"/>
        <end position="101"/>
    </location>
</feature>
<organism evidence="2 3">
    <name type="scientific">Thlaspi arvense</name>
    <name type="common">Field penny-cress</name>
    <dbReference type="NCBI Taxonomy" id="13288"/>
    <lineage>
        <taxon>Eukaryota</taxon>
        <taxon>Viridiplantae</taxon>
        <taxon>Streptophyta</taxon>
        <taxon>Embryophyta</taxon>
        <taxon>Tracheophyta</taxon>
        <taxon>Spermatophyta</taxon>
        <taxon>Magnoliopsida</taxon>
        <taxon>eudicotyledons</taxon>
        <taxon>Gunneridae</taxon>
        <taxon>Pentapetalae</taxon>
        <taxon>rosids</taxon>
        <taxon>malvids</taxon>
        <taxon>Brassicales</taxon>
        <taxon>Brassicaceae</taxon>
        <taxon>Thlaspideae</taxon>
        <taxon>Thlaspi</taxon>
    </lineage>
</organism>
<dbReference type="AlphaFoldDB" id="A0AAU9SRP1"/>
<proteinExistence type="predicted"/>
<protein>
    <submittedName>
        <fullName evidence="2">Uncharacterized protein</fullName>
    </submittedName>
</protein>
<reference evidence="2 3" key="1">
    <citation type="submission" date="2022-03" db="EMBL/GenBank/DDBJ databases">
        <authorList>
            <person name="Nunn A."/>
            <person name="Chopra R."/>
            <person name="Nunn A."/>
            <person name="Contreras Garrido A."/>
        </authorList>
    </citation>
    <scope>NUCLEOTIDE SEQUENCE [LARGE SCALE GENOMIC DNA]</scope>
</reference>
<gene>
    <name evidence="2" type="ORF">TAV2_LOCUS20586</name>
</gene>
<dbReference type="Proteomes" id="UP000836841">
    <property type="component" value="Chromosome 6"/>
</dbReference>
<feature type="compositionally biased region" description="Low complexity" evidence="1">
    <location>
        <begin position="25"/>
        <end position="35"/>
    </location>
</feature>
<name>A0AAU9SRP1_THLAR</name>
<feature type="region of interest" description="Disordered" evidence="1">
    <location>
        <begin position="1"/>
        <end position="144"/>
    </location>
</feature>
<evidence type="ECO:0000313" key="3">
    <source>
        <dbReference type="Proteomes" id="UP000836841"/>
    </source>
</evidence>
<keyword evidence="3" id="KW-1185">Reference proteome</keyword>
<feature type="compositionally biased region" description="Low complexity" evidence="1">
    <location>
        <begin position="118"/>
        <end position="129"/>
    </location>
</feature>
<accession>A0AAU9SRP1</accession>
<feature type="compositionally biased region" description="Polar residues" evidence="1">
    <location>
        <begin position="41"/>
        <end position="51"/>
    </location>
</feature>
<evidence type="ECO:0000313" key="2">
    <source>
        <dbReference type="EMBL" id="CAH2070498.1"/>
    </source>
</evidence>